<dbReference type="OrthoDB" id="375220at2"/>
<comment type="caution">
    <text evidence="2">The sequence shown here is derived from an EMBL/GenBank/DDBJ whole genome shotgun (WGS) entry which is preliminary data.</text>
</comment>
<dbReference type="InterPro" id="IPR037523">
    <property type="entry name" value="VOC_core"/>
</dbReference>
<keyword evidence="2" id="KW-0223">Dioxygenase</keyword>
<gene>
    <name evidence="2" type="ORF">EDE15_0410</name>
</gene>
<dbReference type="PROSITE" id="PS51819">
    <property type="entry name" value="VOC"/>
    <property type="match status" value="1"/>
</dbReference>
<dbReference type="Proteomes" id="UP000269669">
    <property type="component" value="Unassembled WGS sequence"/>
</dbReference>
<dbReference type="InterPro" id="IPR029068">
    <property type="entry name" value="Glyas_Bleomycin-R_OHBP_Dase"/>
</dbReference>
<dbReference type="EMBL" id="RSDW01000001">
    <property type="protein sequence ID" value="RSL14940.1"/>
    <property type="molecule type" value="Genomic_DNA"/>
</dbReference>
<dbReference type="Pfam" id="PF00903">
    <property type="entry name" value="Glyoxalase"/>
    <property type="match status" value="1"/>
</dbReference>
<evidence type="ECO:0000313" key="3">
    <source>
        <dbReference type="Proteomes" id="UP000269669"/>
    </source>
</evidence>
<evidence type="ECO:0000259" key="1">
    <source>
        <dbReference type="PROSITE" id="PS51819"/>
    </source>
</evidence>
<proteinExistence type="predicted"/>
<accession>A0A428MDI4</accession>
<protein>
    <submittedName>
        <fullName evidence="2">Catechol 2,3-dioxygenase</fullName>
    </submittedName>
</protein>
<name>A0A428MDI4_9BACT</name>
<keyword evidence="2" id="KW-0560">Oxidoreductase</keyword>
<feature type="domain" description="VOC" evidence="1">
    <location>
        <begin position="3"/>
        <end position="117"/>
    </location>
</feature>
<dbReference type="GO" id="GO:0051213">
    <property type="term" value="F:dioxygenase activity"/>
    <property type="evidence" value="ECO:0007669"/>
    <property type="project" value="UniProtKB-KW"/>
</dbReference>
<dbReference type="RefSeq" id="WP_125483745.1">
    <property type="nucleotide sequence ID" value="NZ_RSDW01000001.1"/>
</dbReference>
<organism evidence="2 3">
    <name type="scientific">Edaphobacter aggregans</name>
    <dbReference type="NCBI Taxonomy" id="570835"/>
    <lineage>
        <taxon>Bacteria</taxon>
        <taxon>Pseudomonadati</taxon>
        <taxon>Acidobacteriota</taxon>
        <taxon>Terriglobia</taxon>
        <taxon>Terriglobales</taxon>
        <taxon>Acidobacteriaceae</taxon>
        <taxon>Edaphobacter</taxon>
    </lineage>
</organism>
<evidence type="ECO:0000313" key="2">
    <source>
        <dbReference type="EMBL" id="RSL14940.1"/>
    </source>
</evidence>
<dbReference type="AlphaFoldDB" id="A0A428MDI4"/>
<sequence length="121" mass="12943">MITGGNATIFVANMDTALKFYGDVLGLKVSSHYGGHWASVEAGSFMIGLHPKSDKYPAPGTLGSIMIGLGIDEPIEVAATRLKSLGVKNVGEVQRDQGGSFVHFNDPDGNELYLWESAKWS</sequence>
<dbReference type="InterPro" id="IPR004360">
    <property type="entry name" value="Glyas_Fos-R_dOase_dom"/>
</dbReference>
<dbReference type="SUPFAM" id="SSF54593">
    <property type="entry name" value="Glyoxalase/Bleomycin resistance protein/Dihydroxybiphenyl dioxygenase"/>
    <property type="match status" value="1"/>
</dbReference>
<dbReference type="Gene3D" id="3.10.180.10">
    <property type="entry name" value="2,3-Dihydroxybiphenyl 1,2-Dioxygenase, domain 1"/>
    <property type="match status" value="1"/>
</dbReference>
<reference evidence="2 3" key="1">
    <citation type="submission" date="2018-12" db="EMBL/GenBank/DDBJ databases">
        <title>Sequencing of bacterial isolates from soil warming experiment in Harvard Forest, Massachusetts, USA.</title>
        <authorList>
            <person name="Deangelis K."/>
        </authorList>
    </citation>
    <scope>NUCLEOTIDE SEQUENCE [LARGE SCALE GENOMIC DNA]</scope>
    <source>
        <strain evidence="2 3">EB153</strain>
    </source>
</reference>
<keyword evidence="3" id="KW-1185">Reference proteome</keyword>